<feature type="transmembrane region" description="Helical" evidence="1">
    <location>
        <begin position="158"/>
        <end position="184"/>
    </location>
</feature>
<dbReference type="AlphaFoldDB" id="A0A1C6SD50"/>
<feature type="transmembrane region" description="Helical" evidence="1">
    <location>
        <begin position="96"/>
        <end position="118"/>
    </location>
</feature>
<keyword evidence="1" id="KW-0812">Transmembrane</keyword>
<sequence length="279" mass="30154">MSAVNSTPPTSAARLRRVDDGVVSLLGLLLPVGFRARQRGEWTGDLMVLAQGNPAARWRYLIGAARTLPSLRRSIGRRDATPIEVPAGVRQTVARILLLGMTWPILSWLLWVPARYFAFDIPGRRERSGYSISIDPQTVWPFEGTPDWLLPLWIVPHFGAWAVVIGGPFLLAAVGVIGTVAALLRHRRRRVHRLTVAVAALTVVLVTVAWTAVMQGLSTHDDGYIAGVLGIAAAVLGATTSNLTHRTRVALLILGAGAIAVFLSFHTAAGIAMIGWFQN</sequence>
<gene>
    <name evidence="2" type="ORF">GA0074694_4770</name>
</gene>
<evidence type="ECO:0000313" key="2">
    <source>
        <dbReference type="EMBL" id="SCL27293.1"/>
    </source>
</evidence>
<keyword evidence="3" id="KW-1185">Reference proteome</keyword>
<proteinExistence type="predicted"/>
<dbReference type="EMBL" id="FMHU01000002">
    <property type="protein sequence ID" value="SCL27293.1"/>
    <property type="molecule type" value="Genomic_DNA"/>
</dbReference>
<accession>A0A1C6SD50</accession>
<dbReference type="STRING" id="47866.GA0074694_4770"/>
<reference evidence="3" key="1">
    <citation type="submission" date="2016-06" db="EMBL/GenBank/DDBJ databases">
        <authorList>
            <person name="Varghese N."/>
        </authorList>
    </citation>
    <scope>NUCLEOTIDE SEQUENCE [LARGE SCALE GENOMIC DNA]</scope>
    <source>
        <strain evidence="3">DSM 46123</strain>
    </source>
</reference>
<feature type="transmembrane region" description="Helical" evidence="1">
    <location>
        <begin position="196"/>
        <end position="217"/>
    </location>
</feature>
<protein>
    <submittedName>
        <fullName evidence="2">Uncharacterized protein</fullName>
    </submittedName>
</protein>
<organism evidence="2 3">
    <name type="scientific">Micromonospora inyonensis</name>
    <dbReference type="NCBI Taxonomy" id="47866"/>
    <lineage>
        <taxon>Bacteria</taxon>
        <taxon>Bacillati</taxon>
        <taxon>Actinomycetota</taxon>
        <taxon>Actinomycetes</taxon>
        <taxon>Micromonosporales</taxon>
        <taxon>Micromonosporaceae</taxon>
        <taxon>Micromonospora</taxon>
    </lineage>
</organism>
<evidence type="ECO:0000313" key="3">
    <source>
        <dbReference type="Proteomes" id="UP000198906"/>
    </source>
</evidence>
<keyword evidence="1" id="KW-0472">Membrane</keyword>
<evidence type="ECO:0000256" key="1">
    <source>
        <dbReference type="SAM" id="Phobius"/>
    </source>
</evidence>
<name>A0A1C6SD50_9ACTN</name>
<dbReference type="Proteomes" id="UP000198906">
    <property type="component" value="Unassembled WGS sequence"/>
</dbReference>
<dbReference type="RefSeq" id="WP_141714254.1">
    <property type="nucleotide sequence ID" value="NZ_FMHU01000002.1"/>
</dbReference>
<feature type="transmembrane region" description="Helical" evidence="1">
    <location>
        <begin position="250"/>
        <end position="277"/>
    </location>
</feature>
<feature type="transmembrane region" description="Helical" evidence="1">
    <location>
        <begin position="223"/>
        <end position="243"/>
    </location>
</feature>
<keyword evidence="1" id="KW-1133">Transmembrane helix</keyword>